<organism evidence="1 2">
    <name type="scientific">Pseudidiomarina insulisalsae</name>
    <dbReference type="NCBI Taxonomy" id="575789"/>
    <lineage>
        <taxon>Bacteria</taxon>
        <taxon>Pseudomonadati</taxon>
        <taxon>Pseudomonadota</taxon>
        <taxon>Gammaproteobacteria</taxon>
        <taxon>Alteromonadales</taxon>
        <taxon>Idiomarinaceae</taxon>
        <taxon>Pseudidiomarina</taxon>
    </lineage>
</organism>
<proteinExistence type="predicted"/>
<protein>
    <submittedName>
        <fullName evidence="1">Uncharacterized protein</fullName>
    </submittedName>
</protein>
<comment type="caution">
    <text evidence="1">The sequence shown here is derived from an EMBL/GenBank/DDBJ whole genome shotgun (WGS) entry which is preliminary data.</text>
</comment>
<evidence type="ECO:0000313" key="1">
    <source>
        <dbReference type="EMBL" id="RUO63671.1"/>
    </source>
</evidence>
<dbReference type="Proteomes" id="UP000288259">
    <property type="component" value="Unassembled WGS sequence"/>
</dbReference>
<sequence>MNYETLKTKQRAIREGFSDNLGLRVHRALSWLNKAEQCEDDLDSKYIFLWIAFNAAYAQDMDESIRMTEAAHFSQFINKLVELDSDNSLYQMLWSEYASNVHILLKNQYVFQPFWEHKSGKLTEAEWKEKFQSANRAAAQALGEQDTAKLLSIVLQRLYTLRSQLIHGGATWQSSANREQIRDGSAFLSSLVPAIIDIMMDNPNTLWGQASYPVV</sequence>
<dbReference type="OrthoDB" id="1425096at2"/>
<keyword evidence="2" id="KW-1185">Reference proteome</keyword>
<dbReference type="EMBL" id="PIPY01000001">
    <property type="protein sequence ID" value="RUO63671.1"/>
    <property type="molecule type" value="Genomic_DNA"/>
</dbReference>
<evidence type="ECO:0000313" key="2">
    <source>
        <dbReference type="Proteomes" id="UP000288259"/>
    </source>
</evidence>
<dbReference type="RefSeq" id="WP_126753380.1">
    <property type="nucleotide sequence ID" value="NZ_PIPY01000001.1"/>
</dbReference>
<gene>
    <name evidence="1" type="ORF">CWI71_00990</name>
</gene>
<reference evidence="2" key="1">
    <citation type="journal article" date="2018" name="Front. Microbiol.">
        <title>Genome-Based Analysis Reveals the Taxonomy and Diversity of the Family Idiomarinaceae.</title>
        <authorList>
            <person name="Liu Y."/>
            <person name="Lai Q."/>
            <person name="Shao Z."/>
        </authorList>
    </citation>
    <scope>NUCLEOTIDE SEQUENCE [LARGE SCALE GENOMIC DNA]</scope>
    <source>
        <strain evidence="2">CVS-6</strain>
    </source>
</reference>
<dbReference type="AlphaFoldDB" id="A0A432YQI4"/>
<name>A0A432YQI4_9GAMM</name>
<accession>A0A432YQI4</accession>